<dbReference type="EMBL" id="RHIB01000002">
    <property type="protein sequence ID" value="RNA67555.1"/>
    <property type="molecule type" value="Genomic_DNA"/>
</dbReference>
<keyword evidence="9" id="KW-0282">Flagellum</keyword>
<reference evidence="9 10" key="1">
    <citation type="submission" date="2018-10" db="EMBL/GenBank/DDBJ databases">
        <title>Bacillus Keqinensis sp. nov., a moderately halophilic bacterium isolated from a saline-alkaline lake.</title>
        <authorList>
            <person name="Wang H."/>
        </authorList>
    </citation>
    <scope>NUCLEOTIDE SEQUENCE [LARGE SCALE GENOMIC DNA]</scope>
    <source>
        <strain evidence="9 10">KQ-3</strain>
    </source>
</reference>
<keyword evidence="9" id="KW-0966">Cell projection</keyword>
<feature type="region of interest" description="Disordered" evidence="8">
    <location>
        <begin position="91"/>
        <end position="116"/>
    </location>
</feature>
<dbReference type="Proteomes" id="UP000278746">
    <property type="component" value="Unassembled WGS sequence"/>
</dbReference>
<dbReference type="AlphaFoldDB" id="A0A3M7TQ33"/>
<keyword evidence="10" id="KW-1185">Reference proteome</keyword>
<keyword evidence="3" id="KW-1005">Bacterial flagellum biogenesis</keyword>
<evidence type="ECO:0000313" key="9">
    <source>
        <dbReference type="EMBL" id="RNA67555.1"/>
    </source>
</evidence>
<evidence type="ECO:0000256" key="1">
    <source>
        <dbReference type="ARBA" id="ARBA00004514"/>
    </source>
</evidence>
<evidence type="ECO:0000256" key="2">
    <source>
        <dbReference type="ARBA" id="ARBA00022490"/>
    </source>
</evidence>
<evidence type="ECO:0000256" key="5">
    <source>
        <dbReference type="ARBA" id="ARBA00093765"/>
    </source>
</evidence>
<comment type="subcellular location">
    <subcellularLocation>
        <location evidence="1">Cytoplasm</location>
        <location evidence="1">Cytosol</location>
    </subcellularLocation>
</comment>
<comment type="similarity">
    <text evidence="6">Belongs to the bacillales FliT family.</text>
</comment>
<sequence length="116" mass="13635">MTRVQELYTITKSLHDYAKERPEPDERGAFIERLTDMLEERGEVLAGLEDYSDEERAVLKEAVDMNSLIEERLQEELRHIKMDMNELKRKKTTGRRYENPYGESGPVDGAFIDRKN</sequence>
<evidence type="ECO:0000256" key="6">
    <source>
        <dbReference type="ARBA" id="ARBA00093785"/>
    </source>
</evidence>
<keyword evidence="2" id="KW-0963">Cytoplasm</keyword>
<evidence type="ECO:0000256" key="3">
    <source>
        <dbReference type="ARBA" id="ARBA00022795"/>
    </source>
</evidence>
<dbReference type="RefSeq" id="WP_122899068.1">
    <property type="nucleotide sequence ID" value="NZ_RHIB01000002.1"/>
</dbReference>
<keyword evidence="9" id="KW-0969">Cilium</keyword>
<name>A0A3M7TQ33_9BACI</name>
<dbReference type="InterPro" id="IPR008622">
    <property type="entry name" value="FliT"/>
</dbReference>
<protein>
    <recommendedName>
        <fullName evidence="7">Flagellar protein FliT</fullName>
    </recommendedName>
</protein>
<comment type="caution">
    <text evidence="9">The sequence shown here is derived from an EMBL/GenBank/DDBJ whole genome shotgun (WGS) entry which is preliminary data.</text>
</comment>
<comment type="function">
    <text evidence="5">May act as an export chaperone for the filament capping protein FliD.</text>
</comment>
<organism evidence="9 10">
    <name type="scientific">Alteribacter keqinensis</name>
    <dbReference type="NCBI Taxonomy" id="2483800"/>
    <lineage>
        <taxon>Bacteria</taxon>
        <taxon>Bacillati</taxon>
        <taxon>Bacillota</taxon>
        <taxon>Bacilli</taxon>
        <taxon>Bacillales</taxon>
        <taxon>Bacillaceae</taxon>
        <taxon>Alteribacter</taxon>
    </lineage>
</organism>
<dbReference type="Pfam" id="PF05400">
    <property type="entry name" value="FliT"/>
    <property type="match status" value="1"/>
</dbReference>
<evidence type="ECO:0000256" key="7">
    <source>
        <dbReference type="ARBA" id="ARBA00093797"/>
    </source>
</evidence>
<evidence type="ECO:0000313" key="10">
    <source>
        <dbReference type="Proteomes" id="UP000278746"/>
    </source>
</evidence>
<gene>
    <name evidence="9" type="ORF">EBO34_12570</name>
</gene>
<proteinExistence type="inferred from homology"/>
<accession>A0A3M7TQ33</accession>
<keyword evidence="4" id="KW-0143">Chaperone</keyword>
<evidence type="ECO:0000256" key="8">
    <source>
        <dbReference type="SAM" id="MobiDB-lite"/>
    </source>
</evidence>
<evidence type="ECO:0000256" key="4">
    <source>
        <dbReference type="ARBA" id="ARBA00023186"/>
    </source>
</evidence>
<dbReference type="OrthoDB" id="2353131at2"/>